<dbReference type="Gene3D" id="3.30.930.10">
    <property type="entry name" value="Bira Bifunctional Protein, Domain 2"/>
    <property type="match status" value="1"/>
</dbReference>
<comment type="similarity">
    <text evidence="2">Belongs to the biotin--protein ligase family.</text>
</comment>
<dbReference type="STRING" id="442899.SAMN05720591_11030"/>
<dbReference type="Gene3D" id="1.10.10.10">
    <property type="entry name" value="Winged helix-like DNA-binding domain superfamily/Winged helix DNA-binding domain"/>
    <property type="match status" value="1"/>
</dbReference>
<dbReference type="InterPro" id="IPR036388">
    <property type="entry name" value="WH-like_DNA-bd_sf"/>
</dbReference>
<dbReference type="CDD" id="cd16442">
    <property type="entry name" value="BPL"/>
    <property type="match status" value="1"/>
</dbReference>
<comment type="function">
    <text evidence="2">Acts both as a biotin--[acetyl-CoA-carboxylase] ligase and a repressor.</text>
</comment>
<organism evidence="4 5">
    <name type="scientific">Halolactibacillus alkaliphilus</name>
    <dbReference type="NCBI Taxonomy" id="442899"/>
    <lineage>
        <taxon>Bacteria</taxon>
        <taxon>Bacillati</taxon>
        <taxon>Bacillota</taxon>
        <taxon>Bacilli</taxon>
        <taxon>Bacillales</taxon>
        <taxon>Bacillaceae</taxon>
        <taxon>Halolactibacillus</taxon>
    </lineage>
</organism>
<feature type="binding site" evidence="2">
    <location>
        <begin position="122"/>
        <end position="124"/>
    </location>
    <ligand>
        <name>biotin</name>
        <dbReference type="ChEBI" id="CHEBI:57586"/>
    </ligand>
</feature>
<keyword evidence="2" id="KW-0092">Biotin</keyword>
<protein>
    <recommendedName>
        <fullName evidence="2">Bifunctional ligase/repressor BirA</fullName>
    </recommendedName>
    <alternativeName>
        <fullName evidence="2">Biotin--[acetyl-CoA-carboxylase] ligase</fullName>
        <ecNumber evidence="2">6.3.4.15</ecNumber>
    </alternativeName>
    <alternativeName>
        <fullName evidence="2">Biotin--protein ligase</fullName>
    </alternativeName>
    <alternativeName>
        <fullName evidence="2">Biotin-[acetyl-CoA carboxylase] synthetase</fullName>
    </alternativeName>
</protein>
<feature type="domain" description="BPL/LPL catalytic" evidence="3">
    <location>
        <begin position="66"/>
        <end position="262"/>
    </location>
</feature>
<name>A0A511X162_9BACI</name>
<feature type="binding site" evidence="2">
    <location>
        <position position="189"/>
    </location>
    <ligand>
        <name>biotin</name>
        <dbReference type="ChEBI" id="CHEBI:57586"/>
    </ligand>
</feature>
<dbReference type="PANTHER" id="PTHR12835">
    <property type="entry name" value="BIOTIN PROTEIN LIGASE"/>
    <property type="match status" value="1"/>
</dbReference>
<dbReference type="EC" id="6.3.4.15" evidence="2"/>
<dbReference type="NCBIfam" id="TIGR00121">
    <property type="entry name" value="birA_ligase"/>
    <property type="match status" value="1"/>
</dbReference>
<dbReference type="AlphaFoldDB" id="A0A511X162"/>
<dbReference type="GO" id="GO:0009249">
    <property type="term" value="P:protein lipoylation"/>
    <property type="evidence" value="ECO:0007669"/>
    <property type="project" value="UniProtKB-ARBA"/>
</dbReference>
<dbReference type="GO" id="GO:0006355">
    <property type="term" value="P:regulation of DNA-templated transcription"/>
    <property type="evidence" value="ECO:0007669"/>
    <property type="project" value="UniProtKB-UniRule"/>
</dbReference>
<dbReference type="EMBL" id="BJYE01000011">
    <property type="protein sequence ID" value="GEN56675.1"/>
    <property type="molecule type" value="Genomic_DNA"/>
</dbReference>
<keyword evidence="5" id="KW-1185">Reference proteome</keyword>
<dbReference type="InterPro" id="IPR013196">
    <property type="entry name" value="HTH_11"/>
</dbReference>
<keyword evidence="2" id="KW-0805">Transcription regulation</keyword>
<keyword evidence="1 2" id="KW-0436">Ligase</keyword>
<dbReference type="GO" id="GO:0005524">
    <property type="term" value="F:ATP binding"/>
    <property type="evidence" value="ECO:0007669"/>
    <property type="project" value="UniProtKB-UniRule"/>
</dbReference>
<dbReference type="InterPro" id="IPR045864">
    <property type="entry name" value="aa-tRNA-synth_II/BPL/LPL"/>
</dbReference>
<proteinExistence type="inferred from homology"/>
<comment type="caution">
    <text evidence="2">Lacks conserved residue(s) required for the propagation of feature annotation.</text>
</comment>
<dbReference type="RefSeq" id="WP_229675517.1">
    <property type="nucleotide sequence ID" value="NZ_BJYE01000011.1"/>
</dbReference>
<dbReference type="Pfam" id="PF03099">
    <property type="entry name" value="BPL_LplA_LipB"/>
    <property type="match status" value="1"/>
</dbReference>
<feature type="DNA-binding region" description="H-T-H motif" evidence="2">
    <location>
        <begin position="23"/>
        <end position="42"/>
    </location>
</feature>
<keyword evidence="2" id="KW-0678">Repressor</keyword>
<evidence type="ECO:0000256" key="1">
    <source>
        <dbReference type="ARBA" id="ARBA00022598"/>
    </source>
</evidence>
<feature type="binding site" evidence="2">
    <location>
        <position position="118"/>
    </location>
    <ligand>
        <name>biotin</name>
        <dbReference type="ChEBI" id="CHEBI:57586"/>
    </ligand>
</feature>
<evidence type="ECO:0000313" key="5">
    <source>
        <dbReference type="Proteomes" id="UP000321400"/>
    </source>
</evidence>
<sequence length="325" mass="37878">MVLSNRERLIQLLSQNMHTYVSGQWLSNELGISRTAVWKQMKHLEEDGYHFKAVPNKGYRLIDMPDKVSENTLFWGMDTRVLGQTLEYHEQVESTQDIAHMRARENAPEGYLIVTDSQLKGRGRLQRRFQSENKNGGWFSFILRPDIPPLHAQKLTLITAIALIRTIKQKTTLQPQIKWPNDVLINGRKLAGILTEMQAEQDRIHYMVIGVGININHRPDEFSDDIKDKVTSLLIETGDHFKRRHFIQDFLKNFEALYEAFLKEGFLTFKEEWEQSAFRLGEELTYKKNKQTFSGTFIGIHEDGALVVEKDGIKDYLYSAEIDWF</sequence>
<comment type="caution">
    <text evidence="4">The sequence shown here is derived from an EMBL/GenBank/DDBJ whole genome shotgun (WGS) entry which is preliminary data.</text>
</comment>
<dbReference type="SUPFAM" id="SSF46785">
    <property type="entry name" value="Winged helix' DNA-binding domain"/>
    <property type="match status" value="1"/>
</dbReference>
<keyword evidence="2" id="KW-0804">Transcription</keyword>
<evidence type="ECO:0000259" key="3">
    <source>
        <dbReference type="PROSITE" id="PS51733"/>
    </source>
</evidence>
<dbReference type="PANTHER" id="PTHR12835:SF5">
    <property type="entry name" value="BIOTIN--PROTEIN LIGASE"/>
    <property type="match status" value="1"/>
</dbReference>
<dbReference type="HAMAP" id="MF_00978">
    <property type="entry name" value="Bifunct_BirA"/>
    <property type="match status" value="1"/>
</dbReference>
<dbReference type="InterPro" id="IPR004408">
    <property type="entry name" value="Biotin_CoA_COase_ligase"/>
</dbReference>
<dbReference type="SUPFAM" id="SSF55681">
    <property type="entry name" value="Class II aaRS and biotin synthetases"/>
    <property type="match status" value="1"/>
</dbReference>
<dbReference type="GO" id="GO:0005737">
    <property type="term" value="C:cytoplasm"/>
    <property type="evidence" value="ECO:0007669"/>
    <property type="project" value="TreeGrafter"/>
</dbReference>
<gene>
    <name evidence="2 4" type="primary">birA</name>
    <name evidence="4" type="ORF">HAL01_11390</name>
</gene>
<reference evidence="4 5" key="1">
    <citation type="submission" date="2019-07" db="EMBL/GenBank/DDBJ databases">
        <title>Whole genome shotgun sequence of Halolactibacillus alkaliphilus NBRC 103919.</title>
        <authorList>
            <person name="Hosoyama A."/>
            <person name="Uohara A."/>
            <person name="Ohji S."/>
            <person name="Ichikawa N."/>
        </authorList>
    </citation>
    <scope>NUCLEOTIDE SEQUENCE [LARGE SCALE GENOMIC DNA]</scope>
    <source>
        <strain evidence="4 5">NBRC 103919</strain>
    </source>
</reference>
<dbReference type="InterPro" id="IPR036390">
    <property type="entry name" value="WH_DNA-bd_sf"/>
</dbReference>
<evidence type="ECO:0000256" key="2">
    <source>
        <dbReference type="HAMAP-Rule" id="MF_00978"/>
    </source>
</evidence>
<keyword evidence="2" id="KW-0067">ATP-binding</keyword>
<accession>A0A511X162</accession>
<comment type="catalytic activity">
    <reaction evidence="2">
        <text>biotin + L-lysyl-[protein] + ATP = N(6)-biotinyl-L-lysyl-[protein] + AMP + diphosphate + H(+)</text>
        <dbReference type="Rhea" id="RHEA:11756"/>
        <dbReference type="Rhea" id="RHEA-COMP:9752"/>
        <dbReference type="Rhea" id="RHEA-COMP:10505"/>
        <dbReference type="ChEBI" id="CHEBI:15378"/>
        <dbReference type="ChEBI" id="CHEBI:29969"/>
        <dbReference type="ChEBI" id="CHEBI:30616"/>
        <dbReference type="ChEBI" id="CHEBI:33019"/>
        <dbReference type="ChEBI" id="CHEBI:57586"/>
        <dbReference type="ChEBI" id="CHEBI:83144"/>
        <dbReference type="ChEBI" id="CHEBI:456215"/>
        <dbReference type="EC" id="6.3.4.15"/>
    </reaction>
</comment>
<dbReference type="PROSITE" id="PS51733">
    <property type="entry name" value="BPL_LPL_CATALYTIC"/>
    <property type="match status" value="1"/>
</dbReference>
<dbReference type="InterPro" id="IPR004143">
    <property type="entry name" value="BPL_LPL_catalytic"/>
</dbReference>
<dbReference type="Pfam" id="PF08279">
    <property type="entry name" value="HTH_11"/>
    <property type="match status" value="1"/>
</dbReference>
<keyword evidence="2" id="KW-0547">Nucleotide-binding</keyword>
<evidence type="ECO:0000313" key="4">
    <source>
        <dbReference type="EMBL" id="GEN56675.1"/>
    </source>
</evidence>
<dbReference type="InterPro" id="IPR030855">
    <property type="entry name" value="Bifunct_BirA"/>
</dbReference>
<dbReference type="GO" id="GO:0016740">
    <property type="term" value="F:transferase activity"/>
    <property type="evidence" value="ECO:0007669"/>
    <property type="project" value="UniProtKB-ARBA"/>
</dbReference>
<dbReference type="GO" id="GO:0003677">
    <property type="term" value="F:DNA binding"/>
    <property type="evidence" value="ECO:0007669"/>
    <property type="project" value="UniProtKB-UniRule"/>
</dbReference>
<dbReference type="GO" id="GO:0004077">
    <property type="term" value="F:biotin--[biotin carboxyl-carrier protein] ligase activity"/>
    <property type="evidence" value="ECO:0007669"/>
    <property type="project" value="UniProtKB-UniRule"/>
</dbReference>
<dbReference type="Proteomes" id="UP000321400">
    <property type="component" value="Unassembled WGS sequence"/>
</dbReference>
<keyword evidence="2" id="KW-0238">DNA-binding</keyword>